<evidence type="ECO:0000256" key="3">
    <source>
        <dbReference type="SAM" id="Phobius"/>
    </source>
</evidence>
<dbReference type="InterPro" id="IPR014710">
    <property type="entry name" value="RmlC-like_jellyroll"/>
</dbReference>
<dbReference type="AlphaFoldDB" id="A0A7H9B8T7"/>
<dbReference type="InterPro" id="IPR008778">
    <property type="entry name" value="Pirin_C_dom"/>
</dbReference>
<protein>
    <recommendedName>
        <fullName evidence="8">Pirin N-terminal domain-containing protein</fullName>
    </recommendedName>
</protein>
<gene>
    <name evidence="6" type="ORF">HG535_0G02920</name>
</gene>
<dbReference type="SUPFAM" id="SSF51182">
    <property type="entry name" value="RmlC-like cupins"/>
    <property type="match status" value="1"/>
</dbReference>
<feature type="domain" description="Pirin N-terminal" evidence="4">
    <location>
        <begin position="87"/>
        <end position="185"/>
    </location>
</feature>
<feature type="domain" description="Pirin C-terminal" evidence="5">
    <location>
        <begin position="247"/>
        <end position="341"/>
    </location>
</feature>
<dbReference type="Pfam" id="PF05726">
    <property type="entry name" value="Pirin_C"/>
    <property type="match status" value="1"/>
</dbReference>
<dbReference type="InterPro" id="IPR012093">
    <property type="entry name" value="Pirin"/>
</dbReference>
<sequence>MMKSIDNEKLEKSHRSVWFKTGQLIVVLSILLIPYIFHTNGRITVSSFLDTVTQLKAQSKGNMSKNIGIRSILKRFVAIEQEEGVGARVRRSIGSLKVRRFSPFLMLDHFTVNAPAGFPDHPHHGQETITYVLGGMIAHEDFSGSKGVLYPGDLQFMTAGKGIVHSEIPVKMDSGEPAVGLQLWVDLPSKLKNVEPRYRDLRSAKIPIVQPSENLKVRVISGESYGVKSLRDLAYTPVHFYHFSISKKGVKFAQRFPDSFNVFLYITKGSIEIAGEICPTFSAIFFNCDGSAVEGISASEDVEFALIGGEILHQEVVQHGPFVETDNEKLQEVFRNYQYGINGFERAHNWRSSIANGVDESEARIING</sequence>
<keyword evidence="3" id="KW-1133">Transmembrane helix</keyword>
<comment type="similarity">
    <text evidence="1 2">Belongs to the pirin family.</text>
</comment>
<name>A0A7H9B8T7_ZYGMR</name>
<dbReference type="CDD" id="cd02909">
    <property type="entry name" value="cupin_pirin_N"/>
    <property type="match status" value="1"/>
</dbReference>
<reference evidence="6 7" key="1">
    <citation type="submission" date="2020-07" db="EMBL/GenBank/DDBJ databases">
        <title>The yeast mating-type switching endonuclease HO is a domesticated member of an unorthodox homing genetic element family.</title>
        <authorList>
            <person name="Coughlan A.Y."/>
            <person name="Lombardi L."/>
            <person name="Braun-Galleani S."/>
            <person name="Martos A.R."/>
            <person name="Galeote V."/>
            <person name="Bigey F."/>
            <person name="Dequin S."/>
            <person name="Byrne K.P."/>
            <person name="Wolfe K.H."/>
        </authorList>
    </citation>
    <scope>NUCLEOTIDE SEQUENCE [LARGE SCALE GENOMIC DNA]</scope>
    <source>
        <strain evidence="6 7">NRRL Y-6702</strain>
    </source>
</reference>
<dbReference type="CDD" id="cd02247">
    <property type="entry name" value="cupin_pirin_C"/>
    <property type="match status" value="1"/>
</dbReference>
<dbReference type="OrthoDB" id="198735at2759"/>
<keyword evidence="7" id="KW-1185">Reference proteome</keyword>
<dbReference type="GeneID" id="59238192"/>
<proteinExistence type="inferred from homology"/>
<feature type="transmembrane region" description="Helical" evidence="3">
    <location>
        <begin position="21"/>
        <end position="37"/>
    </location>
</feature>
<evidence type="ECO:0000313" key="7">
    <source>
        <dbReference type="Proteomes" id="UP000509704"/>
    </source>
</evidence>
<dbReference type="Gene3D" id="2.60.120.10">
    <property type="entry name" value="Jelly Rolls"/>
    <property type="match status" value="2"/>
</dbReference>
<dbReference type="PANTHER" id="PTHR13903:SF8">
    <property type="entry name" value="PIRIN"/>
    <property type="match status" value="1"/>
</dbReference>
<dbReference type="EMBL" id="CP058610">
    <property type="protein sequence ID" value="QLG74409.1"/>
    <property type="molecule type" value="Genomic_DNA"/>
</dbReference>
<organism evidence="6 7">
    <name type="scientific">Zygotorulaspora mrakii</name>
    <name type="common">Zygosaccharomyces mrakii</name>
    <dbReference type="NCBI Taxonomy" id="42260"/>
    <lineage>
        <taxon>Eukaryota</taxon>
        <taxon>Fungi</taxon>
        <taxon>Dikarya</taxon>
        <taxon>Ascomycota</taxon>
        <taxon>Saccharomycotina</taxon>
        <taxon>Saccharomycetes</taxon>
        <taxon>Saccharomycetales</taxon>
        <taxon>Saccharomycetaceae</taxon>
        <taxon>Zygotorulaspora</taxon>
    </lineage>
</organism>
<dbReference type="Pfam" id="PF02678">
    <property type="entry name" value="Pirin"/>
    <property type="match status" value="1"/>
</dbReference>
<evidence type="ECO:0000256" key="2">
    <source>
        <dbReference type="RuleBase" id="RU003457"/>
    </source>
</evidence>
<accession>A0A7H9B8T7</accession>
<keyword evidence="3" id="KW-0472">Membrane</keyword>
<dbReference type="KEGG" id="zmk:HG535_0G02920"/>
<evidence type="ECO:0000259" key="5">
    <source>
        <dbReference type="Pfam" id="PF05726"/>
    </source>
</evidence>
<keyword evidence="3" id="KW-0812">Transmembrane</keyword>
<evidence type="ECO:0000256" key="1">
    <source>
        <dbReference type="ARBA" id="ARBA00008416"/>
    </source>
</evidence>
<dbReference type="PANTHER" id="PTHR13903">
    <property type="entry name" value="PIRIN-RELATED"/>
    <property type="match status" value="1"/>
</dbReference>
<dbReference type="InterPro" id="IPR011051">
    <property type="entry name" value="RmlC_Cupin_sf"/>
</dbReference>
<dbReference type="RefSeq" id="XP_037146134.1">
    <property type="nucleotide sequence ID" value="XM_037290239.1"/>
</dbReference>
<dbReference type="InterPro" id="IPR003829">
    <property type="entry name" value="Pirin_N_dom"/>
</dbReference>
<evidence type="ECO:0000313" key="6">
    <source>
        <dbReference type="EMBL" id="QLG74409.1"/>
    </source>
</evidence>
<evidence type="ECO:0008006" key="8">
    <source>
        <dbReference type="Google" id="ProtNLM"/>
    </source>
</evidence>
<dbReference type="Proteomes" id="UP000509704">
    <property type="component" value="Chromosome 7"/>
</dbReference>
<evidence type="ECO:0000259" key="4">
    <source>
        <dbReference type="Pfam" id="PF02678"/>
    </source>
</evidence>